<dbReference type="AlphaFoldDB" id="A0A8J3GB74"/>
<evidence type="ECO:0000256" key="1">
    <source>
        <dbReference type="ARBA" id="ARBA00022801"/>
    </source>
</evidence>
<dbReference type="EMBL" id="BMXF01000006">
    <property type="protein sequence ID" value="GHB85353.1"/>
    <property type="molecule type" value="Genomic_DNA"/>
</dbReference>
<proteinExistence type="predicted"/>
<keyword evidence="1" id="KW-0378">Hydrolase</keyword>
<dbReference type="SUPFAM" id="SSF52266">
    <property type="entry name" value="SGNH hydrolase"/>
    <property type="match status" value="1"/>
</dbReference>
<dbReference type="Proteomes" id="UP000598271">
    <property type="component" value="Unassembled WGS sequence"/>
</dbReference>
<dbReference type="PANTHER" id="PTHR31988">
    <property type="entry name" value="ESTERASE, PUTATIVE (DUF303)-RELATED"/>
    <property type="match status" value="1"/>
</dbReference>
<gene>
    <name evidence="3" type="primary">axeA</name>
    <name evidence="3" type="ORF">GCM10007390_45880</name>
</gene>
<feature type="domain" description="Sialate O-acetylesterase" evidence="2">
    <location>
        <begin position="2"/>
        <end position="228"/>
    </location>
</feature>
<organism evidence="3 4">
    <name type="scientific">Persicitalea jodogahamensis</name>
    <dbReference type="NCBI Taxonomy" id="402147"/>
    <lineage>
        <taxon>Bacteria</taxon>
        <taxon>Pseudomonadati</taxon>
        <taxon>Bacteroidota</taxon>
        <taxon>Cytophagia</taxon>
        <taxon>Cytophagales</taxon>
        <taxon>Spirosomataceae</taxon>
        <taxon>Persicitalea</taxon>
    </lineage>
</organism>
<dbReference type="Pfam" id="PF03629">
    <property type="entry name" value="SASA"/>
    <property type="match status" value="1"/>
</dbReference>
<reference evidence="3 4" key="1">
    <citation type="journal article" date="2014" name="Int. J. Syst. Evol. Microbiol.">
        <title>Complete genome sequence of Corynebacterium casei LMG S-19264T (=DSM 44701T), isolated from a smear-ripened cheese.</title>
        <authorList>
            <consortium name="US DOE Joint Genome Institute (JGI-PGF)"/>
            <person name="Walter F."/>
            <person name="Albersmeier A."/>
            <person name="Kalinowski J."/>
            <person name="Ruckert C."/>
        </authorList>
    </citation>
    <scope>NUCLEOTIDE SEQUENCE [LARGE SCALE GENOMIC DNA]</scope>
    <source>
        <strain evidence="3 4">KCTC 12866</strain>
    </source>
</reference>
<evidence type="ECO:0000313" key="4">
    <source>
        <dbReference type="Proteomes" id="UP000598271"/>
    </source>
</evidence>
<keyword evidence="4" id="KW-1185">Reference proteome</keyword>
<sequence length="233" mass="25848">MDLFLLIGQSNMAGRGPLDANPKSANQNIAVLNAENEWVVARDPLHFDKPTMVGVGPGLAFAERWLELNPKTQIGLIPCAVGGSGIDDWQPGQKHAQTGIYAYDAMLQRVSEAQKKGKIKAILWHQGESDSNPVRNKVYEEKLDEFFSRLRRDLDAPNTPIILGTLGDFIVKKNPNALPINQIITNFPQNHPNVYAVSSAGLSHKGDTTHFDTPSARELGKRYAEKLWEIQKK</sequence>
<dbReference type="InterPro" id="IPR052940">
    <property type="entry name" value="Carb_Esterase_6"/>
</dbReference>
<dbReference type="Gene3D" id="3.40.50.1110">
    <property type="entry name" value="SGNH hydrolase"/>
    <property type="match status" value="1"/>
</dbReference>
<dbReference type="InterPro" id="IPR036514">
    <property type="entry name" value="SGNH_hydro_sf"/>
</dbReference>
<dbReference type="InterPro" id="IPR005181">
    <property type="entry name" value="SASA"/>
</dbReference>
<name>A0A8J3GB74_9BACT</name>
<evidence type="ECO:0000313" key="3">
    <source>
        <dbReference type="EMBL" id="GHB85353.1"/>
    </source>
</evidence>
<dbReference type="PANTHER" id="PTHR31988:SF19">
    <property type="entry name" value="9-O-ACETYL-N-ACETYLNEURAMINIC ACID DEACETYLASE-RELATED"/>
    <property type="match status" value="1"/>
</dbReference>
<comment type="caution">
    <text evidence="3">The sequence shown here is derived from an EMBL/GenBank/DDBJ whole genome shotgun (WGS) entry which is preliminary data.</text>
</comment>
<evidence type="ECO:0000259" key="2">
    <source>
        <dbReference type="Pfam" id="PF03629"/>
    </source>
</evidence>
<protein>
    <submittedName>
        <fullName evidence="3">Acetylxylan esterase</fullName>
    </submittedName>
</protein>
<dbReference type="GO" id="GO:0016788">
    <property type="term" value="F:hydrolase activity, acting on ester bonds"/>
    <property type="evidence" value="ECO:0007669"/>
    <property type="project" value="UniProtKB-ARBA"/>
</dbReference>
<accession>A0A8J3GB74</accession>